<dbReference type="Proteomes" id="UP000198598">
    <property type="component" value="Unassembled WGS sequence"/>
</dbReference>
<name>A0A1I1UH00_9BACT</name>
<dbReference type="EMBL" id="FOLQ01000006">
    <property type="protein sequence ID" value="SFD67210.1"/>
    <property type="molecule type" value="Genomic_DNA"/>
</dbReference>
<protein>
    <submittedName>
        <fullName evidence="1">Uncharacterized protein</fullName>
    </submittedName>
</protein>
<evidence type="ECO:0000313" key="2">
    <source>
        <dbReference type="Proteomes" id="UP000198598"/>
    </source>
</evidence>
<keyword evidence="2" id="KW-1185">Reference proteome</keyword>
<gene>
    <name evidence="1" type="ORF">SAMN05216167_106171</name>
</gene>
<organism evidence="1 2">
    <name type="scientific">Spirosoma endophyticum</name>
    <dbReference type="NCBI Taxonomy" id="662367"/>
    <lineage>
        <taxon>Bacteria</taxon>
        <taxon>Pseudomonadati</taxon>
        <taxon>Bacteroidota</taxon>
        <taxon>Cytophagia</taxon>
        <taxon>Cytophagales</taxon>
        <taxon>Cytophagaceae</taxon>
        <taxon>Spirosoma</taxon>
    </lineage>
</organism>
<dbReference type="STRING" id="662367.SAMN05216167_106171"/>
<sequence length="79" mass="9510">MLFGYLFIFQKLIQINNCTMPLELSTDQLRVMYMRMTRLGCINHLRHELEREPNDEIKIAIIRQVIDEKTQYLNSVTHQ</sequence>
<evidence type="ECO:0000313" key="1">
    <source>
        <dbReference type="EMBL" id="SFD67210.1"/>
    </source>
</evidence>
<proteinExistence type="predicted"/>
<accession>A0A1I1UH00</accession>
<reference evidence="1 2" key="1">
    <citation type="submission" date="2016-10" db="EMBL/GenBank/DDBJ databases">
        <authorList>
            <person name="de Groot N.N."/>
        </authorList>
    </citation>
    <scope>NUCLEOTIDE SEQUENCE [LARGE SCALE GENOMIC DNA]</scope>
    <source>
        <strain evidence="1 2">DSM 26130</strain>
    </source>
</reference>
<dbReference type="AlphaFoldDB" id="A0A1I1UH00"/>